<dbReference type="EMBL" id="LRBV02000004">
    <property type="status" value="NOT_ANNOTATED_CDS"/>
    <property type="molecule type" value="Genomic_DNA"/>
</dbReference>
<dbReference type="Gramene" id="QL04p091873:mrna">
    <property type="protein sequence ID" value="QL04p091873:mrna:CDS:4"/>
    <property type="gene ID" value="QL04p091873"/>
</dbReference>
<dbReference type="PANTHER" id="PTHR47186:SF30">
    <property type="entry name" value="EF-HAND DOMAIN-CONTAINING PROTEIN"/>
    <property type="match status" value="1"/>
</dbReference>
<feature type="domain" description="R13L1/DRL21-like LRR repeat region" evidence="1">
    <location>
        <begin position="6"/>
        <end position="45"/>
    </location>
</feature>
<keyword evidence="3" id="KW-1185">Reference proteome</keyword>
<dbReference type="InterPro" id="IPR056789">
    <property type="entry name" value="LRR_R13L1-DRL21"/>
</dbReference>
<protein>
    <recommendedName>
        <fullName evidence="1">R13L1/DRL21-like LRR repeat region domain-containing protein</fullName>
    </recommendedName>
</protein>
<dbReference type="Pfam" id="PF25019">
    <property type="entry name" value="LRR_R13L1-DRL21"/>
    <property type="match status" value="1"/>
</dbReference>
<dbReference type="PANTHER" id="PTHR47186">
    <property type="entry name" value="LEUCINE-RICH REPEAT-CONTAINING PROTEIN 57"/>
    <property type="match status" value="1"/>
</dbReference>
<accession>A0A7N2LL66</accession>
<reference evidence="2" key="2">
    <citation type="submission" date="2021-01" db="UniProtKB">
        <authorList>
            <consortium name="EnsemblPlants"/>
        </authorList>
    </citation>
    <scope>IDENTIFICATION</scope>
</reference>
<evidence type="ECO:0000313" key="2">
    <source>
        <dbReference type="EnsemblPlants" id="QL04p091873:mrna:CDS:4"/>
    </source>
</evidence>
<proteinExistence type="predicted"/>
<organism evidence="2 3">
    <name type="scientific">Quercus lobata</name>
    <name type="common">Valley oak</name>
    <dbReference type="NCBI Taxonomy" id="97700"/>
    <lineage>
        <taxon>Eukaryota</taxon>
        <taxon>Viridiplantae</taxon>
        <taxon>Streptophyta</taxon>
        <taxon>Embryophyta</taxon>
        <taxon>Tracheophyta</taxon>
        <taxon>Spermatophyta</taxon>
        <taxon>Magnoliopsida</taxon>
        <taxon>eudicotyledons</taxon>
        <taxon>Gunneridae</taxon>
        <taxon>Pentapetalae</taxon>
        <taxon>rosids</taxon>
        <taxon>fabids</taxon>
        <taxon>Fagales</taxon>
        <taxon>Fagaceae</taxon>
        <taxon>Quercus</taxon>
    </lineage>
</organism>
<dbReference type="InterPro" id="IPR032675">
    <property type="entry name" value="LRR_dom_sf"/>
</dbReference>
<dbReference type="InParanoid" id="A0A7N2LL66"/>
<dbReference type="AlphaFoldDB" id="A0A7N2LL66"/>
<reference evidence="2 3" key="1">
    <citation type="journal article" date="2016" name="G3 (Bethesda)">
        <title>First Draft Assembly and Annotation of the Genome of a California Endemic Oak Quercus lobata Nee (Fagaceae).</title>
        <authorList>
            <person name="Sork V.L."/>
            <person name="Fitz-Gibbon S.T."/>
            <person name="Puiu D."/>
            <person name="Crepeau M."/>
            <person name="Gugger P.F."/>
            <person name="Sherman R."/>
            <person name="Stevens K."/>
            <person name="Langley C.H."/>
            <person name="Pellegrini M."/>
            <person name="Salzberg S.L."/>
        </authorList>
    </citation>
    <scope>NUCLEOTIDE SEQUENCE [LARGE SCALE GENOMIC DNA]</scope>
    <source>
        <strain evidence="2 3">cv. SW786</strain>
    </source>
</reference>
<evidence type="ECO:0000313" key="3">
    <source>
        <dbReference type="Proteomes" id="UP000594261"/>
    </source>
</evidence>
<dbReference type="Gene3D" id="3.80.10.10">
    <property type="entry name" value="Ribonuclease Inhibitor"/>
    <property type="match status" value="1"/>
</dbReference>
<dbReference type="EnsemblPlants" id="QL04p091873:mrna">
    <property type="protein sequence ID" value="QL04p091873:mrna:CDS:4"/>
    <property type="gene ID" value="QL04p091873"/>
</dbReference>
<dbReference type="OMA" id="WEEREGM"/>
<evidence type="ECO:0000259" key="1">
    <source>
        <dbReference type="Pfam" id="PF25019"/>
    </source>
</evidence>
<dbReference type="SUPFAM" id="SSF52047">
    <property type="entry name" value="RNI-like"/>
    <property type="match status" value="1"/>
</dbReference>
<name>A0A7N2LL66_QUELO</name>
<dbReference type="Proteomes" id="UP000594261">
    <property type="component" value="Chromosome 4"/>
</dbReference>
<sequence>MGKTIYANWMMPCTTLKTLQLIMCKNLEHLPSLGQLPFLEVLSISLFNLNRVGDEFLGIEDSKNKDHDIVFPNLKSLQFVYLRNWEEWIGMGGIGEEEEENDNGIVTIPIIIKIMPRLQSLKIFYCYNLKLLPDYLCTAPLLKELEIFGSLLLEESYKTGTGENWPRISHIPNIILGWVYVQIDGEPQN</sequence>